<evidence type="ECO:0000259" key="15">
    <source>
        <dbReference type="Pfam" id="PF10509"/>
    </source>
</evidence>
<feature type="domain" description="GHMP kinase C-terminal" evidence="14">
    <location>
        <begin position="305"/>
        <end position="386"/>
    </location>
</feature>
<evidence type="ECO:0000259" key="13">
    <source>
        <dbReference type="Pfam" id="PF00288"/>
    </source>
</evidence>
<dbReference type="Gene3D" id="3.30.70.890">
    <property type="entry name" value="GHMP kinase, C-terminal domain"/>
    <property type="match status" value="1"/>
</dbReference>
<dbReference type="HAMAP" id="MF_00246">
    <property type="entry name" value="Galactokinase"/>
    <property type="match status" value="1"/>
</dbReference>
<evidence type="ECO:0000256" key="7">
    <source>
        <dbReference type="ARBA" id="ARBA00022840"/>
    </source>
</evidence>
<dbReference type="Pfam" id="PF10509">
    <property type="entry name" value="GalKase_gal_bdg"/>
    <property type="match status" value="1"/>
</dbReference>
<dbReference type="SUPFAM" id="SSF54211">
    <property type="entry name" value="Ribosomal protein S5 domain 2-like"/>
    <property type="match status" value="1"/>
</dbReference>
<evidence type="ECO:0000256" key="11">
    <source>
        <dbReference type="HAMAP-Rule" id="MF_00246"/>
    </source>
</evidence>
<evidence type="ECO:0000256" key="8">
    <source>
        <dbReference type="ARBA" id="ARBA00022842"/>
    </source>
</evidence>
<dbReference type="InterPro" id="IPR006204">
    <property type="entry name" value="GHMP_kinase_N_dom"/>
</dbReference>
<dbReference type="InterPro" id="IPR022963">
    <property type="entry name" value="Galactokinase_bac"/>
</dbReference>
<evidence type="ECO:0000313" key="16">
    <source>
        <dbReference type="EMBL" id="SEW03487.1"/>
    </source>
</evidence>
<dbReference type="SUPFAM" id="SSF55060">
    <property type="entry name" value="GHMP Kinase, C-terminal domain"/>
    <property type="match status" value="1"/>
</dbReference>
<dbReference type="PIRSF" id="PIRSF000530">
    <property type="entry name" value="Galactokinase"/>
    <property type="match status" value="1"/>
</dbReference>
<keyword evidence="6 11" id="KW-0418">Kinase</keyword>
<dbReference type="InterPro" id="IPR036554">
    <property type="entry name" value="GHMP_kinase_C_sf"/>
</dbReference>
<evidence type="ECO:0000256" key="9">
    <source>
        <dbReference type="ARBA" id="ARBA00023144"/>
    </source>
</evidence>
<feature type="binding site" evidence="11">
    <location>
        <position position="244"/>
    </location>
    <ligand>
        <name>substrate</name>
    </ligand>
</feature>
<evidence type="ECO:0000256" key="10">
    <source>
        <dbReference type="ARBA" id="ARBA00023277"/>
    </source>
</evidence>
<comment type="function">
    <text evidence="11">Catalyzes the transfer of the gamma-phosphate of ATP to D-galactose to form alpha-D-galactose-1-phosphate (Gal-1-P).</text>
</comment>
<dbReference type="InterPro" id="IPR013750">
    <property type="entry name" value="GHMP_kinase_C_dom"/>
</dbReference>
<evidence type="ECO:0000256" key="1">
    <source>
        <dbReference type="ARBA" id="ARBA00006566"/>
    </source>
</evidence>
<comment type="subcellular location">
    <subcellularLocation>
        <location evidence="11">Cytoplasm</location>
    </subcellularLocation>
</comment>
<keyword evidence="8 11" id="KW-0460">Magnesium</keyword>
<comment type="pathway">
    <text evidence="11">Carbohydrate metabolism; galactose metabolism.</text>
</comment>
<dbReference type="FunFam" id="3.30.70.890:FF:000001">
    <property type="entry name" value="Galactokinase"/>
    <property type="match status" value="1"/>
</dbReference>
<feature type="active site" description="Proton acceptor" evidence="11">
    <location>
        <position position="194"/>
    </location>
</feature>
<evidence type="ECO:0000256" key="12">
    <source>
        <dbReference type="NCBIfam" id="TIGR00131"/>
    </source>
</evidence>
<dbReference type="Pfam" id="PF00288">
    <property type="entry name" value="GHMP_kinases_N"/>
    <property type="match status" value="1"/>
</dbReference>
<dbReference type="GO" id="GO:0006012">
    <property type="term" value="P:galactose metabolic process"/>
    <property type="evidence" value="ECO:0007669"/>
    <property type="project" value="UniProtKB-UniRule"/>
</dbReference>
<keyword evidence="10 11" id="KW-0119">Carbohydrate metabolism</keyword>
<evidence type="ECO:0000259" key="14">
    <source>
        <dbReference type="Pfam" id="PF08544"/>
    </source>
</evidence>
<dbReference type="PRINTS" id="PR00473">
    <property type="entry name" value="GALCTOKINASE"/>
</dbReference>
<dbReference type="Proteomes" id="UP000199701">
    <property type="component" value="Unassembled WGS sequence"/>
</dbReference>
<dbReference type="InterPro" id="IPR019539">
    <property type="entry name" value="GalKase_N"/>
</dbReference>
<reference evidence="16 17" key="1">
    <citation type="submission" date="2016-10" db="EMBL/GenBank/DDBJ databases">
        <authorList>
            <person name="de Groot N.N."/>
        </authorList>
    </citation>
    <scope>NUCLEOTIDE SEQUENCE [LARGE SCALE GENOMIC DNA]</scope>
    <source>
        <strain evidence="16 17">DSM 9179</strain>
    </source>
</reference>
<dbReference type="NCBIfam" id="NF003705">
    <property type="entry name" value="PRK05322.1"/>
    <property type="match status" value="1"/>
</dbReference>
<dbReference type="InterPro" id="IPR014721">
    <property type="entry name" value="Ribsml_uS5_D2-typ_fold_subgr"/>
</dbReference>
<feature type="site" description="Transition state stabilizer" evidence="11">
    <location>
        <position position="28"/>
    </location>
</feature>
<feature type="domain" description="GHMP kinase N-terminal" evidence="13">
    <location>
        <begin position="95"/>
        <end position="148"/>
    </location>
</feature>
<dbReference type="Pfam" id="PF08544">
    <property type="entry name" value="GHMP_kinases_C"/>
    <property type="match status" value="1"/>
</dbReference>
<dbReference type="FunFam" id="3.30.230.10:FF:000017">
    <property type="entry name" value="Galactokinase"/>
    <property type="match status" value="1"/>
</dbReference>
<comment type="catalytic activity">
    <reaction evidence="11">
        <text>alpha-D-galactose + ATP = alpha-D-galactose 1-phosphate + ADP + H(+)</text>
        <dbReference type="Rhea" id="RHEA:13553"/>
        <dbReference type="ChEBI" id="CHEBI:15378"/>
        <dbReference type="ChEBI" id="CHEBI:28061"/>
        <dbReference type="ChEBI" id="CHEBI:30616"/>
        <dbReference type="ChEBI" id="CHEBI:58336"/>
        <dbReference type="ChEBI" id="CHEBI:456216"/>
        <dbReference type="EC" id="2.7.1.6"/>
    </reaction>
</comment>
<keyword evidence="3 11" id="KW-0808">Transferase</keyword>
<sequence length="416" mass="46334">MNHINLLNEFVDKFGEGGDIRGYFTPGRVNLIGEYTDFNGGYVFPCGLTMGTYMVARKRADRKLYMYSMNFEKKGVVQSSLDEFVNGLEKNWTMYPKGVMWAFEEKGYPLTYGYDFLVYGNIPNGSGLSSSASLEVLTGIMLKDMNGTKDIDSRNGIDNSDSNDDIHGISLQDIALIGQFAENKYVGVNCGIMDQFAVAMAKKDYAIFLDTNNLSYKYVPLKLGKYKIVIISSNKKRSLADSKYNERRSECEQALALLQTRKKVSCLCDLTVADFNEIQDVIADDILLARAKHVIYENERTKNAVTALEINDIVEFGKLMNESHRSLRDDFEVTGVELDLLVQEAQKCEGVVGSRMTGAGFGGCTVSIVRDDCIDAFIEQVGKTYEEEIGYSADFYVAGVGDGAHKIDIDGVNYVE</sequence>
<evidence type="ECO:0000256" key="2">
    <source>
        <dbReference type="ARBA" id="ARBA00022490"/>
    </source>
</evidence>
<dbReference type="UniPathway" id="UPA00214"/>
<keyword evidence="5 11" id="KW-0547">Nucleotide-binding</keyword>
<evidence type="ECO:0000313" key="17">
    <source>
        <dbReference type="Proteomes" id="UP000199701"/>
    </source>
</evidence>
<dbReference type="PANTHER" id="PTHR10457">
    <property type="entry name" value="MEVALONATE KINASE/GALACTOKINASE"/>
    <property type="match status" value="1"/>
</dbReference>
<dbReference type="EMBL" id="FOJI01000003">
    <property type="protein sequence ID" value="SEW03487.1"/>
    <property type="molecule type" value="Genomic_DNA"/>
</dbReference>
<dbReference type="RefSeq" id="WP_092451505.1">
    <property type="nucleotide sequence ID" value="NZ_FOJI01000003.1"/>
</dbReference>
<name>A0A1I0NPX8_9FIRM</name>
<dbReference type="EC" id="2.7.1.6" evidence="11 12"/>
<organism evidence="16 17">
    <name type="scientific">[Clostridium] fimetarium</name>
    <dbReference type="NCBI Taxonomy" id="99656"/>
    <lineage>
        <taxon>Bacteria</taxon>
        <taxon>Bacillati</taxon>
        <taxon>Bacillota</taxon>
        <taxon>Clostridia</taxon>
        <taxon>Lachnospirales</taxon>
        <taxon>Lachnospiraceae</taxon>
    </lineage>
</organism>
<dbReference type="PANTHER" id="PTHR10457:SF7">
    <property type="entry name" value="GALACTOKINASE-RELATED"/>
    <property type="match status" value="1"/>
</dbReference>
<comment type="similarity">
    <text evidence="1 11">Belongs to the GHMP kinase family. GalK subfamily.</text>
</comment>
<dbReference type="GO" id="GO:0005524">
    <property type="term" value="F:ATP binding"/>
    <property type="evidence" value="ECO:0007669"/>
    <property type="project" value="UniProtKB-UniRule"/>
</dbReference>
<dbReference type="NCBIfam" id="TIGR00131">
    <property type="entry name" value="gal_kin"/>
    <property type="match status" value="1"/>
</dbReference>
<proteinExistence type="inferred from homology"/>
<keyword evidence="9 11" id="KW-0299">Galactose metabolism</keyword>
<dbReference type="PROSITE" id="PS00627">
    <property type="entry name" value="GHMP_KINASES_ATP"/>
    <property type="match status" value="1"/>
</dbReference>
<keyword evidence="17" id="KW-1185">Reference proteome</keyword>
<protein>
    <recommendedName>
        <fullName evidence="11 12">Galactokinase</fullName>
        <ecNumber evidence="11 12">2.7.1.6</ecNumber>
    </recommendedName>
    <alternativeName>
        <fullName evidence="11">Galactose kinase</fullName>
    </alternativeName>
</protein>
<feature type="binding site" evidence="11">
    <location>
        <begin position="125"/>
        <end position="131"/>
    </location>
    <ligand>
        <name>ATP</name>
        <dbReference type="ChEBI" id="CHEBI:30616"/>
    </ligand>
</feature>
<evidence type="ECO:0000256" key="5">
    <source>
        <dbReference type="ARBA" id="ARBA00022741"/>
    </source>
</evidence>
<dbReference type="AlphaFoldDB" id="A0A1I0NPX8"/>
<keyword evidence="7 11" id="KW-0067">ATP-binding</keyword>
<keyword evidence="2 11" id="KW-0963">Cytoplasm</keyword>
<dbReference type="Gene3D" id="3.30.230.10">
    <property type="match status" value="1"/>
</dbReference>
<dbReference type="InterPro" id="IPR006203">
    <property type="entry name" value="GHMP_knse_ATP-bd_CS"/>
</dbReference>
<feature type="domain" description="Galactokinase N-terminal" evidence="15">
    <location>
        <begin position="8"/>
        <end position="58"/>
    </location>
</feature>
<dbReference type="GO" id="GO:0000287">
    <property type="term" value="F:magnesium ion binding"/>
    <property type="evidence" value="ECO:0007669"/>
    <property type="project" value="UniProtKB-UniRule"/>
</dbReference>
<dbReference type="GO" id="GO:0004335">
    <property type="term" value="F:galactokinase activity"/>
    <property type="evidence" value="ECO:0007669"/>
    <property type="project" value="UniProtKB-UniRule"/>
</dbReference>
<feature type="binding site" evidence="11">
    <location>
        <position position="182"/>
    </location>
    <ligand>
        <name>Mg(2+)</name>
        <dbReference type="ChEBI" id="CHEBI:18420"/>
    </ligand>
</feature>
<dbReference type="InterPro" id="IPR006206">
    <property type="entry name" value="Mevalonate/galactokinase"/>
</dbReference>
<dbReference type="GO" id="GO:0005829">
    <property type="term" value="C:cytosol"/>
    <property type="evidence" value="ECO:0007669"/>
    <property type="project" value="TreeGrafter"/>
</dbReference>
<evidence type="ECO:0000256" key="4">
    <source>
        <dbReference type="ARBA" id="ARBA00022723"/>
    </source>
</evidence>
<feature type="binding site" evidence="11">
    <location>
        <begin position="34"/>
        <end position="37"/>
    </location>
    <ligand>
        <name>substrate</name>
    </ligand>
</feature>
<gene>
    <name evidence="11" type="primary">galK</name>
    <name evidence="16" type="ORF">SAMN05421659_103282</name>
</gene>
<feature type="binding site" evidence="11">
    <location>
        <position position="68"/>
    </location>
    <ligand>
        <name>ATP</name>
        <dbReference type="ChEBI" id="CHEBI:30616"/>
    </ligand>
</feature>
<feature type="binding site" evidence="11">
    <location>
        <position position="131"/>
    </location>
    <ligand>
        <name>Mg(2+)</name>
        <dbReference type="ChEBI" id="CHEBI:18420"/>
    </ligand>
</feature>
<evidence type="ECO:0000256" key="6">
    <source>
        <dbReference type="ARBA" id="ARBA00022777"/>
    </source>
</evidence>
<dbReference type="OrthoDB" id="250531at2"/>
<evidence type="ECO:0000256" key="3">
    <source>
        <dbReference type="ARBA" id="ARBA00022679"/>
    </source>
</evidence>
<dbReference type="InterPro" id="IPR020568">
    <property type="entry name" value="Ribosomal_Su5_D2-typ_SF"/>
</dbReference>
<dbReference type="PRINTS" id="PR00959">
    <property type="entry name" value="MEVGALKINASE"/>
</dbReference>
<keyword evidence="4 11" id="KW-0479">Metal-binding</keyword>
<dbReference type="STRING" id="99656.SAMN05421659_103282"/>
<dbReference type="InterPro" id="IPR000705">
    <property type="entry name" value="Galactokinase"/>
</dbReference>
<accession>A0A1I0NPX8</accession>